<dbReference type="Proteomes" id="UP000238701">
    <property type="component" value="Unassembled WGS sequence"/>
</dbReference>
<organism evidence="1 2">
    <name type="scientific">Candidatus Sulfotelmatobacter kueseliae</name>
    <dbReference type="NCBI Taxonomy" id="2042962"/>
    <lineage>
        <taxon>Bacteria</taxon>
        <taxon>Pseudomonadati</taxon>
        <taxon>Acidobacteriota</taxon>
        <taxon>Terriglobia</taxon>
        <taxon>Terriglobales</taxon>
        <taxon>Candidatus Korobacteraceae</taxon>
        <taxon>Candidatus Sulfotelmatobacter</taxon>
    </lineage>
</organism>
<dbReference type="EMBL" id="OMOD01000150">
    <property type="protein sequence ID" value="SPF44734.1"/>
    <property type="molecule type" value="Genomic_DNA"/>
</dbReference>
<protein>
    <submittedName>
        <fullName evidence="1">Uncharacterized protein</fullName>
    </submittedName>
</protein>
<accession>A0A2U3KYH0</accession>
<dbReference type="AlphaFoldDB" id="A0A2U3KYH0"/>
<sequence>MTSGRGTGALDSFLSPGFPMASSMLNMPVAGLEWSPWLEAPHRIIRHTHETPKLGFPSIAALTCGQVAHRAMGCAMGMRRFSGLCQSLA</sequence>
<name>A0A2U3KYH0_9BACT</name>
<proteinExistence type="predicted"/>
<gene>
    <name evidence="1" type="ORF">SBA1_550099</name>
</gene>
<evidence type="ECO:0000313" key="2">
    <source>
        <dbReference type="Proteomes" id="UP000238701"/>
    </source>
</evidence>
<evidence type="ECO:0000313" key="1">
    <source>
        <dbReference type="EMBL" id="SPF44734.1"/>
    </source>
</evidence>
<reference evidence="2" key="1">
    <citation type="submission" date="2018-02" db="EMBL/GenBank/DDBJ databases">
        <authorList>
            <person name="Hausmann B."/>
        </authorList>
    </citation>
    <scope>NUCLEOTIDE SEQUENCE [LARGE SCALE GENOMIC DNA]</scope>
    <source>
        <strain evidence="2">Peat soil MAG SbA1</strain>
    </source>
</reference>